<dbReference type="RefSeq" id="WP_278100676.1">
    <property type="nucleotide sequence ID" value="NZ_CP091092.1"/>
</dbReference>
<keyword evidence="4" id="KW-1185">Reference proteome</keyword>
<organism evidence="3 4">
    <name type="scientific">Methanomicrobium antiquum</name>
    <dbReference type="NCBI Taxonomy" id="487686"/>
    <lineage>
        <taxon>Archaea</taxon>
        <taxon>Methanobacteriati</taxon>
        <taxon>Methanobacteriota</taxon>
        <taxon>Stenosarchaea group</taxon>
        <taxon>Methanomicrobia</taxon>
        <taxon>Methanomicrobiales</taxon>
        <taxon>Methanomicrobiaceae</taxon>
        <taxon>Methanomicrobium</taxon>
    </lineage>
</organism>
<dbReference type="GO" id="GO:0016787">
    <property type="term" value="F:hydrolase activity"/>
    <property type="evidence" value="ECO:0007669"/>
    <property type="project" value="UniProtKB-KW"/>
</dbReference>
<dbReference type="SMART" id="SM00471">
    <property type="entry name" value="HDc"/>
    <property type="match status" value="1"/>
</dbReference>
<dbReference type="GeneID" id="79949828"/>
<dbReference type="PANTHER" id="PTHR35795">
    <property type="entry name" value="SLR1885 PROTEIN"/>
    <property type="match status" value="1"/>
</dbReference>
<dbReference type="InterPro" id="IPR051094">
    <property type="entry name" value="Diverse_Catalytic_Enzymes"/>
</dbReference>
<dbReference type="EMBL" id="CP091092">
    <property type="protein sequence ID" value="WFN37835.1"/>
    <property type="molecule type" value="Genomic_DNA"/>
</dbReference>
<sequence length="379" mass="44025">MYRDYIKSLETLYSSYATPDKNAKRRKNTYQSNIRSEFSRDSDRIIHSHAFARYIDKTQVFYFVKNDHITHRSLHVQIVSKIARTIGRALHLNEDLIEAISLGHDIGHPPYGHTGEKELSLLCPKHNIGNFMHNVQSVRLLDNIEDTDLTIQVLDGILSHNGEVNDRYLKPLVYDNWDEFDKKIRQAERNCHIYPMTAEGCIVRLADTIAYIGRDIQDAKEVGLIDNNIEYPLNSLEVLGNSNRDIVNSLIMNLLQNSDPKKGVFSYSKDAFEALSALKEFNYKNIYENPKLTCQKGKIANMYSVLFEQYLDDLNNNNQNSPVYQHFLKAEYLKRKHSYLKEESPEKIVCDFISGMTDNYFEKRFYDLVLPTQTDGKFI</sequence>
<accession>A0AAF0FXJ5</accession>
<dbReference type="CDD" id="cd00077">
    <property type="entry name" value="HDc"/>
    <property type="match status" value="1"/>
</dbReference>
<dbReference type="PROSITE" id="PS51831">
    <property type="entry name" value="HD"/>
    <property type="match status" value="1"/>
</dbReference>
<dbReference type="PANTHER" id="PTHR35795:SF1">
    <property type="entry name" value="BIS(5'-NUCLEOSYL)-TETRAPHOSPHATASE, SYMMETRICAL"/>
    <property type="match status" value="1"/>
</dbReference>
<reference evidence="3" key="1">
    <citation type="submission" date="2022-01" db="EMBL/GenBank/DDBJ databases">
        <title>Complete genome of Methanomicrobium antiquum DSM 21220.</title>
        <authorList>
            <person name="Chen S.-C."/>
            <person name="You Y.-T."/>
            <person name="Zhou Y.-Z."/>
            <person name="Lai M.-C."/>
        </authorList>
    </citation>
    <scope>NUCLEOTIDE SEQUENCE</scope>
    <source>
        <strain evidence="3">DSM 21220</strain>
    </source>
</reference>
<evidence type="ECO:0000313" key="3">
    <source>
        <dbReference type="EMBL" id="WFN37835.1"/>
    </source>
</evidence>
<dbReference type="SUPFAM" id="SSF109604">
    <property type="entry name" value="HD-domain/PDEase-like"/>
    <property type="match status" value="1"/>
</dbReference>
<dbReference type="Proteomes" id="UP001218895">
    <property type="component" value="Chromosome"/>
</dbReference>
<evidence type="ECO:0000256" key="1">
    <source>
        <dbReference type="ARBA" id="ARBA00022801"/>
    </source>
</evidence>
<dbReference type="KEGG" id="manq:L1994_05480"/>
<evidence type="ECO:0000313" key="4">
    <source>
        <dbReference type="Proteomes" id="UP001218895"/>
    </source>
</evidence>
<dbReference type="AlphaFoldDB" id="A0AAF0FXJ5"/>
<keyword evidence="1" id="KW-0378">Hydrolase</keyword>
<dbReference type="Pfam" id="PF13286">
    <property type="entry name" value="HD_assoc"/>
    <property type="match status" value="1"/>
</dbReference>
<dbReference type="InterPro" id="IPR006674">
    <property type="entry name" value="HD_domain"/>
</dbReference>
<dbReference type="Gene3D" id="1.10.3210.10">
    <property type="entry name" value="Hypothetical protein af1432"/>
    <property type="match status" value="1"/>
</dbReference>
<protein>
    <submittedName>
        <fullName evidence="3">HD domain-containing protein</fullName>
    </submittedName>
</protein>
<proteinExistence type="predicted"/>
<feature type="domain" description="HD" evidence="2">
    <location>
        <begin position="72"/>
        <end position="212"/>
    </location>
</feature>
<name>A0AAF0FXJ5_9EURY</name>
<dbReference type="InterPro" id="IPR026875">
    <property type="entry name" value="PHydrolase_assoc_dom"/>
</dbReference>
<dbReference type="InterPro" id="IPR003607">
    <property type="entry name" value="HD/PDEase_dom"/>
</dbReference>
<gene>
    <name evidence="3" type="ORF">L1994_05480</name>
</gene>
<dbReference type="Pfam" id="PF01966">
    <property type="entry name" value="HD"/>
    <property type="match status" value="1"/>
</dbReference>
<evidence type="ECO:0000259" key="2">
    <source>
        <dbReference type="PROSITE" id="PS51831"/>
    </source>
</evidence>